<dbReference type="EMBL" id="JACHXW010000034">
    <property type="protein sequence ID" value="MBB3156206.1"/>
    <property type="molecule type" value="Genomic_DNA"/>
</dbReference>
<feature type="signal peptide" evidence="9">
    <location>
        <begin position="1"/>
        <end position="34"/>
    </location>
</feature>
<feature type="domain" description="Fibronectin type-III" evidence="10">
    <location>
        <begin position="805"/>
        <end position="891"/>
    </location>
</feature>
<dbReference type="PANTHER" id="PTHR11177:SF317">
    <property type="entry name" value="CHITINASE 12-RELATED"/>
    <property type="match status" value="1"/>
</dbReference>
<organism evidence="13 14">
    <name type="scientific">Paenibacillus endophyticus</name>
    <dbReference type="NCBI Taxonomy" id="1294268"/>
    <lineage>
        <taxon>Bacteria</taxon>
        <taxon>Bacillati</taxon>
        <taxon>Bacillota</taxon>
        <taxon>Bacilli</taxon>
        <taxon>Bacillales</taxon>
        <taxon>Paenibacillaceae</taxon>
        <taxon>Paenibacillus</taxon>
    </lineage>
</organism>
<evidence type="ECO:0000259" key="11">
    <source>
        <dbReference type="PROSITE" id="PS51272"/>
    </source>
</evidence>
<dbReference type="SMART" id="SM00060">
    <property type="entry name" value="FN3"/>
    <property type="match status" value="5"/>
</dbReference>
<keyword evidence="5" id="KW-0146">Chitin degradation</keyword>
<name>A0A7W5GDS3_9BACL</name>
<dbReference type="SUPFAM" id="SSF51445">
    <property type="entry name" value="(Trans)glycosidases"/>
    <property type="match status" value="1"/>
</dbReference>
<dbReference type="GO" id="GO:0008061">
    <property type="term" value="F:chitin binding"/>
    <property type="evidence" value="ECO:0007669"/>
    <property type="project" value="InterPro"/>
</dbReference>
<feature type="domain" description="Fibronectin type-III" evidence="10">
    <location>
        <begin position="328"/>
        <end position="409"/>
    </location>
</feature>
<keyword evidence="14" id="KW-1185">Reference proteome</keyword>
<dbReference type="CDD" id="cd06548">
    <property type="entry name" value="GH18_chitinase"/>
    <property type="match status" value="1"/>
</dbReference>
<dbReference type="PROSITE" id="PS01095">
    <property type="entry name" value="GH18_1"/>
    <property type="match status" value="1"/>
</dbReference>
<keyword evidence="5" id="KW-0624">Polysaccharide degradation</keyword>
<dbReference type="SMART" id="SM00636">
    <property type="entry name" value="Glyco_18"/>
    <property type="match status" value="1"/>
</dbReference>
<evidence type="ECO:0000256" key="9">
    <source>
        <dbReference type="SAM" id="SignalP"/>
    </source>
</evidence>
<evidence type="ECO:0000256" key="7">
    <source>
        <dbReference type="RuleBase" id="RU000489"/>
    </source>
</evidence>
<accession>A0A7W5GDS3</accession>
<gene>
    <name evidence="13" type="ORF">FHS16_006328</name>
</gene>
<dbReference type="EC" id="3.2.1.14" evidence="3"/>
<evidence type="ECO:0000259" key="10">
    <source>
        <dbReference type="PROSITE" id="PS50853"/>
    </source>
</evidence>
<dbReference type="Gene3D" id="2.60.40.10">
    <property type="entry name" value="Immunoglobulins"/>
    <property type="match status" value="4"/>
</dbReference>
<keyword evidence="5" id="KW-0119">Carbohydrate metabolism</keyword>
<feature type="chain" id="PRO_5031307091" description="chitinase" evidence="9">
    <location>
        <begin position="35"/>
        <end position="1295"/>
    </location>
</feature>
<dbReference type="InterPro" id="IPR001119">
    <property type="entry name" value="SLH_dom"/>
</dbReference>
<dbReference type="PANTHER" id="PTHR11177">
    <property type="entry name" value="CHITINASE"/>
    <property type="match status" value="1"/>
</dbReference>
<feature type="domain" description="SLH" evidence="11">
    <location>
        <begin position="1109"/>
        <end position="1168"/>
    </location>
</feature>
<evidence type="ECO:0000256" key="1">
    <source>
        <dbReference type="ARBA" id="ARBA00000822"/>
    </source>
</evidence>
<sequence>MNDFARLKKTKRFVLLLCFALLFSSLFNASASYAADNDPPAIDPAAPQNLRIVQSSLTPTAVTLAWDINPNVNDIDVWDANTNEYLDFGNSGTRTLTTLKPNTAYRFYITWYERPATLAHKSNIVEFTTPDGEIVAPPASGARNLKVLEVTHNTVSLAWDPAPDIAHYWIWDENNKYITWANDGAQTVGGLTPETTYSFYVGPDGIQAPNLTPEQKSNLVTFTTLADVSEYKESPLAPPQNVKVSAVSGSSVTLSWTGSPGADGYDLYVDGAWKAGVWDGSNTITYTLPEQQTAAESVTFAVGAQNSVKKQVSENSNAVRLTWGELAAPQDVQVVTANRTTVSLGWAKAPGATSYEIYQDDVQVGVSDSNRYVAAGLQEGQSYSYKVIARNDLWESPASNAVTAVPGSDYNIVTYYTSWSVSPAGRHYLPTDVDVSQVTHINYAFADLCWKKYGTGANACENANVPLQNRYVYDGEIVIGDSEVDPDNFAAFAEMKQTNPHLKMMISVGGWTWSKNFSNMAATEEARRTFANSAVKFLREYELDGIDIDWEYPVEGGESYNVHRPEDKENFTLAMSTIREALDAAGSEDGKYYLLTIASGQGDSFVVNADLANASNYLDFINIMTYDYSGSWEMLAHHNAPLYADKNHPKEAAARNHVSGGALGHLNGGVPDYKLVLGIPYFGKGWSGCPEPGEYAACSTVPAGTWEAGIFDFTDLEENFVNTNGFVRHWNEASKVAYLYNSESQTFITYNDKTSMMYNASFVKSLNLAGVMNWDNSGDRNLTLSTQLVHDLPINGVVNSDALPAPDNLVLLSSNQNAISLQWSAAEHATGYEVFVNNQYAGYTTETKFTASSLAENTSYKLHVLAVVKDQDEILNVSAASKVLSATTLAAPSSGGSLPQPPSKSANELDASITKDGNKWTLDVQTDAAVKTIQASGSAAYHITISGEAKQIVVHVSKAIIEALAKKGEMPTLSVVWNGITYSIPVHAVHLSADIKISIAPPAASVIDQINSLAKSSGLQLLASPLDFKIEQLAADKTYVEMKDFGKHAFSRKYTLKAADMDAAQATGVVYLSESHEFRSVPTKITTNADGTAAVELIRNGNSIYAIVETNFSYKDVTAEWARKDVERAAAKLIASGESTDTFGVSSSITRAELVSMIVKGLGIMPDTSSHPFKDVDSSSKYAGDIAAAKMLGLIKGISADRFNPSGTITRQDLSVILANAWQYAGHVNVADPAVLQRFDDQASIASYAGASVALAVEQKVLLGVSPTTFSPLSKVTKAQAAVAVMRLLDALKLT</sequence>
<dbReference type="GO" id="GO:0005975">
    <property type="term" value="P:carbohydrate metabolic process"/>
    <property type="evidence" value="ECO:0007669"/>
    <property type="project" value="InterPro"/>
</dbReference>
<dbReference type="PROSITE" id="PS51910">
    <property type="entry name" value="GH18_2"/>
    <property type="match status" value="1"/>
</dbReference>
<dbReference type="PROSITE" id="PS51272">
    <property type="entry name" value="SLH"/>
    <property type="match status" value="3"/>
</dbReference>
<dbReference type="SUPFAM" id="SSF49265">
    <property type="entry name" value="Fibronectin type III"/>
    <property type="match status" value="3"/>
</dbReference>
<dbReference type="Gene3D" id="3.10.50.10">
    <property type="match status" value="1"/>
</dbReference>
<dbReference type="InterPro" id="IPR003961">
    <property type="entry name" value="FN3_dom"/>
</dbReference>
<keyword evidence="4 7" id="KW-0378">Hydrolase</keyword>
<dbReference type="CDD" id="cd00063">
    <property type="entry name" value="FN3"/>
    <property type="match status" value="4"/>
</dbReference>
<feature type="domain" description="Fibronectin type-III" evidence="10">
    <location>
        <begin position="238"/>
        <end position="326"/>
    </location>
</feature>
<protein>
    <recommendedName>
        <fullName evidence="3">chitinase</fullName>
        <ecNumber evidence="3">3.2.1.14</ecNumber>
    </recommendedName>
</protein>
<dbReference type="InterPro" id="IPR001579">
    <property type="entry name" value="Glyco_hydro_18_chit_AS"/>
</dbReference>
<evidence type="ECO:0000313" key="13">
    <source>
        <dbReference type="EMBL" id="MBB3156206.1"/>
    </source>
</evidence>
<keyword evidence="9" id="KW-0732">Signal</keyword>
<dbReference type="GO" id="GO:0006032">
    <property type="term" value="P:chitin catabolic process"/>
    <property type="evidence" value="ECO:0007669"/>
    <property type="project" value="UniProtKB-KW"/>
</dbReference>
<dbReference type="Pfam" id="PF00395">
    <property type="entry name" value="SLH"/>
    <property type="match status" value="3"/>
</dbReference>
<feature type="region of interest" description="Disordered" evidence="8">
    <location>
        <begin position="890"/>
        <end position="909"/>
    </location>
</feature>
<dbReference type="SUPFAM" id="SSF54556">
    <property type="entry name" value="Chitinase insertion domain"/>
    <property type="match status" value="1"/>
</dbReference>
<evidence type="ECO:0000256" key="8">
    <source>
        <dbReference type="SAM" id="MobiDB-lite"/>
    </source>
</evidence>
<comment type="similarity">
    <text evidence="2">Belongs to the glycosyl hydrolase 18 family. Chitinase class II subfamily.</text>
</comment>
<dbReference type="InterPro" id="IPR029070">
    <property type="entry name" value="Chitinase_insertion_sf"/>
</dbReference>
<comment type="caution">
    <text evidence="13">The sequence shown here is derived from an EMBL/GenBank/DDBJ whole genome shotgun (WGS) entry which is preliminary data.</text>
</comment>
<dbReference type="InterPro" id="IPR001223">
    <property type="entry name" value="Glyco_hydro18_cat"/>
</dbReference>
<evidence type="ECO:0000313" key="14">
    <source>
        <dbReference type="Proteomes" id="UP000518605"/>
    </source>
</evidence>
<dbReference type="InterPro" id="IPR013783">
    <property type="entry name" value="Ig-like_fold"/>
</dbReference>
<reference evidence="13 14" key="1">
    <citation type="submission" date="2020-08" db="EMBL/GenBank/DDBJ databases">
        <title>Genomic Encyclopedia of Type Strains, Phase III (KMG-III): the genomes of soil and plant-associated and newly described type strains.</title>
        <authorList>
            <person name="Whitman W."/>
        </authorList>
    </citation>
    <scope>NUCLEOTIDE SEQUENCE [LARGE SCALE GENOMIC DNA]</scope>
    <source>
        <strain evidence="13 14">CECT 8234</strain>
    </source>
</reference>
<dbReference type="InterPro" id="IPR050314">
    <property type="entry name" value="Glycosyl_Hydrlase_18"/>
</dbReference>
<comment type="catalytic activity">
    <reaction evidence="1">
        <text>Random endo-hydrolysis of N-acetyl-beta-D-glucosaminide (1-&gt;4)-beta-linkages in chitin and chitodextrins.</text>
        <dbReference type="EC" id="3.2.1.14"/>
    </reaction>
</comment>
<feature type="domain" description="Fibronectin type-III" evidence="10">
    <location>
        <begin position="46"/>
        <end position="132"/>
    </location>
</feature>
<evidence type="ECO:0000256" key="5">
    <source>
        <dbReference type="ARBA" id="ARBA00023024"/>
    </source>
</evidence>
<proteinExistence type="inferred from homology"/>
<dbReference type="PROSITE" id="PS50853">
    <property type="entry name" value="FN3"/>
    <property type="match status" value="4"/>
</dbReference>
<evidence type="ECO:0000256" key="6">
    <source>
        <dbReference type="ARBA" id="ARBA00023295"/>
    </source>
</evidence>
<dbReference type="InterPro" id="IPR011583">
    <property type="entry name" value="Chitinase_II/V-like_cat"/>
</dbReference>
<evidence type="ECO:0000256" key="4">
    <source>
        <dbReference type="ARBA" id="ARBA00022801"/>
    </source>
</evidence>
<dbReference type="Pfam" id="PF00041">
    <property type="entry name" value="fn3"/>
    <property type="match status" value="1"/>
</dbReference>
<dbReference type="Gene3D" id="3.20.20.80">
    <property type="entry name" value="Glycosidases"/>
    <property type="match status" value="1"/>
</dbReference>
<dbReference type="Proteomes" id="UP000518605">
    <property type="component" value="Unassembled WGS sequence"/>
</dbReference>
<dbReference type="RefSeq" id="WP_312891137.1">
    <property type="nucleotide sequence ID" value="NZ_CBCSLB010000038.1"/>
</dbReference>
<evidence type="ECO:0000256" key="2">
    <source>
        <dbReference type="ARBA" id="ARBA00009121"/>
    </source>
</evidence>
<evidence type="ECO:0000256" key="3">
    <source>
        <dbReference type="ARBA" id="ARBA00012729"/>
    </source>
</evidence>
<feature type="domain" description="SLH" evidence="11">
    <location>
        <begin position="1236"/>
        <end position="1295"/>
    </location>
</feature>
<feature type="domain" description="GH18" evidence="12">
    <location>
        <begin position="410"/>
        <end position="795"/>
    </location>
</feature>
<dbReference type="GO" id="GO:0008843">
    <property type="term" value="F:endochitinase activity"/>
    <property type="evidence" value="ECO:0007669"/>
    <property type="project" value="UniProtKB-EC"/>
</dbReference>
<keyword evidence="6 7" id="KW-0326">Glycosidase</keyword>
<dbReference type="Pfam" id="PF00704">
    <property type="entry name" value="Glyco_hydro_18"/>
    <property type="match status" value="1"/>
</dbReference>
<feature type="domain" description="SLH" evidence="11">
    <location>
        <begin position="1169"/>
        <end position="1232"/>
    </location>
</feature>
<dbReference type="InterPro" id="IPR017853">
    <property type="entry name" value="GH"/>
</dbReference>
<evidence type="ECO:0000259" key="12">
    <source>
        <dbReference type="PROSITE" id="PS51910"/>
    </source>
</evidence>
<dbReference type="InterPro" id="IPR036116">
    <property type="entry name" value="FN3_sf"/>
</dbReference>